<dbReference type="InterPro" id="IPR036034">
    <property type="entry name" value="PDZ_sf"/>
</dbReference>
<dbReference type="Gene3D" id="2.30.42.10">
    <property type="match status" value="1"/>
</dbReference>
<dbReference type="SUPFAM" id="SSF49879">
    <property type="entry name" value="SMAD/FHA domain"/>
    <property type="match status" value="1"/>
</dbReference>
<dbReference type="InterPro" id="IPR008984">
    <property type="entry name" value="SMAD_FHA_dom_sf"/>
</dbReference>
<dbReference type="CDD" id="cd15472">
    <property type="entry name" value="Myo5p-like_CBD_Rasip1"/>
    <property type="match status" value="1"/>
</dbReference>
<dbReference type="InterPro" id="IPR037983">
    <property type="entry name" value="CBD_Rasip1/Radil"/>
</dbReference>
<dbReference type="PROSITE" id="PS50200">
    <property type="entry name" value="RA"/>
    <property type="match status" value="1"/>
</dbReference>
<proteinExistence type="predicted"/>
<dbReference type="OrthoDB" id="3908708at2759"/>
<name>A0A8J4USB5_CLAMG</name>
<dbReference type="Gene3D" id="2.60.200.20">
    <property type="match status" value="1"/>
</dbReference>
<dbReference type="GO" id="GO:0001525">
    <property type="term" value="P:angiogenesis"/>
    <property type="evidence" value="ECO:0007669"/>
    <property type="project" value="TreeGrafter"/>
</dbReference>
<dbReference type="GO" id="GO:0005911">
    <property type="term" value="C:cell-cell junction"/>
    <property type="evidence" value="ECO:0007669"/>
    <property type="project" value="TreeGrafter"/>
</dbReference>
<dbReference type="Pfam" id="PF01843">
    <property type="entry name" value="DIL"/>
    <property type="match status" value="1"/>
</dbReference>
<dbReference type="PROSITE" id="PS50106">
    <property type="entry name" value="PDZ"/>
    <property type="match status" value="1"/>
</dbReference>
<dbReference type="EMBL" id="QNUK01000103">
    <property type="protein sequence ID" value="KAF5901835.1"/>
    <property type="molecule type" value="Genomic_DNA"/>
</dbReference>
<evidence type="ECO:0000256" key="1">
    <source>
        <dbReference type="SAM" id="MobiDB-lite"/>
    </source>
</evidence>
<dbReference type="Gene3D" id="3.10.20.90">
    <property type="entry name" value="Phosphatidylinositol 3-kinase Catalytic Subunit, Chain A, domain 1"/>
    <property type="match status" value="1"/>
</dbReference>
<feature type="compositionally biased region" description="Low complexity" evidence="1">
    <location>
        <begin position="44"/>
        <end position="57"/>
    </location>
</feature>
<evidence type="ECO:0000313" key="6">
    <source>
        <dbReference type="Proteomes" id="UP000727407"/>
    </source>
</evidence>
<feature type="region of interest" description="Disordered" evidence="1">
    <location>
        <begin position="32"/>
        <end position="71"/>
    </location>
</feature>
<feature type="non-terminal residue" evidence="5">
    <location>
        <position position="1124"/>
    </location>
</feature>
<comment type="caution">
    <text evidence="5">The sequence shown here is derived from an EMBL/GenBank/DDBJ whole genome shotgun (WGS) entry which is preliminary data.</text>
</comment>
<dbReference type="GO" id="GO:0051020">
    <property type="term" value="F:GTPase binding"/>
    <property type="evidence" value="ECO:0007669"/>
    <property type="project" value="TreeGrafter"/>
</dbReference>
<dbReference type="InterPro" id="IPR001478">
    <property type="entry name" value="PDZ"/>
</dbReference>
<organism evidence="5 6">
    <name type="scientific">Clarias magur</name>
    <name type="common">Asian catfish</name>
    <name type="synonym">Macropteronotus magur</name>
    <dbReference type="NCBI Taxonomy" id="1594786"/>
    <lineage>
        <taxon>Eukaryota</taxon>
        <taxon>Metazoa</taxon>
        <taxon>Chordata</taxon>
        <taxon>Craniata</taxon>
        <taxon>Vertebrata</taxon>
        <taxon>Euteleostomi</taxon>
        <taxon>Actinopterygii</taxon>
        <taxon>Neopterygii</taxon>
        <taxon>Teleostei</taxon>
        <taxon>Ostariophysi</taxon>
        <taxon>Siluriformes</taxon>
        <taxon>Clariidae</taxon>
        <taxon>Clarias</taxon>
    </lineage>
</organism>
<dbReference type="InterPro" id="IPR029071">
    <property type="entry name" value="Ubiquitin-like_domsf"/>
</dbReference>
<evidence type="ECO:0000259" key="3">
    <source>
        <dbReference type="PROSITE" id="PS50200"/>
    </source>
</evidence>
<dbReference type="PANTHER" id="PTHR16027:SF4">
    <property type="entry name" value="RAS-INTERACTING PROTEIN 1"/>
    <property type="match status" value="1"/>
</dbReference>
<dbReference type="PANTHER" id="PTHR16027">
    <property type="entry name" value="DILUTE DOMAIN-CONTAINING PROTEIN YPR089W"/>
    <property type="match status" value="1"/>
</dbReference>
<evidence type="ECO:0000259" key="4">
    <source>
        <dbReference type="PROSITE" id="PS51126"/>
    </source>
</evidence>
<protein>
    <submittedName>
        <fullName evidence="5">Ras-associating and dilute domain-containing protein-like isoform X1</fullName>
    </submittedName>
</protein>
<dbReference type="SMART" id="SM00314">
    <property type="entry name" value="RA"/>
    <property type="match status" value="1"/>
</dbReference>
<dbReference type="GO" id="GO:0035024">
    <property type="term" value="P:negative regulation of Rho protein signal transduction"/>
    <property type="evidence" value="ECO:0007669"/>
    <property type="project" value="TreeGrafter"/>
</dbReference>
<evidence type="ECO:0000313" key="5">
    <source>
        <dbReference type="EMBL" id="KAF5901835.1"/>
    </source>
</evidence>
<dbReference type="GO" id="GO:0007165">
    <property type="term" value="P:signal transduction"/>
    <property type="evidence" value="ECO:0007669"/>
    <property type="project" value="InterPro"/>
</dbReference>
<gene>
    <name evidence="5" type="ORF">DAT39_008422</name>
</gene>
<dbReference type="SUPFAM" id="SSF54236">
    <property type="entry name" value="Ubiquitin-like"/>
    <property type="match status" value="1"/>
</dbReference>
<dbReference type="Pfam" id="PF00595">
    <property type="entry name" value="PDZ"/>
    <property type="match status" value="1"/>
</dbReference>
<dbReference type="SMART" id="SM01132">
    <property type="entry name" value="DIL"/>
    <property type="match status" value="1"/>
</dbReference>
<evidence type="ECO:0000259" key="2">
    <source>
        <dbReference type="PROSITE" id="PS50106"/>
    </source>
</evidence>
<dbReference type="InterPro" id="IPR002710">
    <property type="entry name" value="Dilute_dom"/>
</dbReference>
<dbReference type="InterPro" id="IPR052072">
    <property type="entry name" value="Vascular_dev_regulator"/>
</dbReference>
<feature type="domain" description="PDZ" evidence="2">
    <location>
        <begin position="1060"/>
        <end position="1124"/>
    </location>
</feature>
<dbReference type="CDD" id="cd17116">
    <property type="entry name" value="RA_Radil_like"/>
    <property type="match status" value="1"/>
</dbReference>
<reference evidence="5" key="1">
    <citation type="submission" date="2020-07" db="EMBL/GenBank/DDBJ databases">
        <title>Clarias magur genome sequencing, assembly and annotation.</title>
        <authorList>
            <person name="Kushwaha B."/>
            <person name="Kumar R."/>
            <person name="Das P."/>
            <person name="Joshi C.G."/>
            <person name="Kumar D."/>
            <person name="Nagpure N.S."/>
            <person name="Pandey M."/>
            <person name="Agarwal S."/>
            <person name="Srivastava S."/>
            <person name="Singh M."/>
            <person name="Sahoo L."/>
            <person name="Jayasankar P."/>
            <person name="Meher P.K."/>
            <person name="Koringa P.G."/>
            <person name="Iquebal M.A."/>
            <person name="Das S.P."/>
            <person name="Bit A."/>
            <person name="Patnaik S."/>
            <person name="Patel N."/>
            <person name="Shah T.M."/>
            <person name="Hinsu A."/>
            <person name="Jena J.K."/>
        </authorList>
    </citation>
    <scope>NUCLEOTIDE SEQUENCE</scope>
    <source>
        <strain evidence="5">CIFAMagur01</strain>
        <tissue evidence="5">Testis</tissue>
    </source>
</reference>
<dbReference type="AlphaFoldDB" id="A0A8J4USB5"/>
<dbReference type="SMART" id="SM00228">
    <property type="entry name" value="PDZ"/>
    <property type="match status" value="1"/>
</dbReference>
<dbReference type="SUPFAM" id="SSF50156">
    <property type="entry name" value="PDZ domain-like"/>
    <property type="match status" value="1"/>
</dbReference>
<accession>A0A8J4USB5</accession>
<dbReference type="Pfam" id="PF00788">
    <property type="entry name" value="RA"/>
    <property type="match status" value="1"/>
</dbReference>
<feature type="domain" description="Ras-associating" evidence="3">
    <location>
        <begin position="111"/>
        <end position="213"/>
    </location>
</feature>
<sequence>MISEERSNQFNKQGLGFPIGLLIRSPKKRLATLGRKPSNGSVQSNTSESTTRSTESTGVRQPARSKIRRHNNKLTTVFNRSPLLRDGGPRRLAGNLELNDDPTELSSQLSAPGILKIFGSDICQGANYKSVLATNRSSARELVKEALERYCLEKEDPNAYVLCDVIGRTGISHQWQTECLRVIGDDEKPLILQSLWKPKEGFCRRFEIHKKTNVEDHNPKDGDTVTEGLSAQMRKQQKVNSRVTSLFLDGSSGDIDGVGIWRSLSDMDISAMGKEACRANKVGTLPEDAEAETDLEGHLITEKEETESSDDNTTQYSIHPPFDFPYFLLLQGYSHRQDFVIYLMSGNSCVFGCCAGHGEDGERLKVDVVLYAPDVLPQHCWVQHVDVPRTQAEGSRRTATLLKPFHGASVTHNGVQLKSEAELFPGDLIGLGQHYLFMYKDPTAPDVQHIPTWMASLSPPACNACGSSERSHRTRRRAPACWRDPDQRVLSLTYELHQENQVLEKILTMVDPRGPEPKLIPAFLLCLCIQHSAASWEMTNLRKLLLQIANQIQLAMLESTKELAVLQPDNGAGDGQPESESICLLSMAELIPGLQPLVLWMANSIELLHFIQHDVPLLLPWTQQDEEQDKELLNSQILLTRHASEEAMTVLEEVIMFTFQQTVYYLTRRLYSMLPGLLDSNPFSENGQLRIPAGVSNILDVLKEALQLLNAFEVHADISSQLLAYLFFFTNASLFNILMERGSGGGFYQWSRGVQIRANLDLVMDWTQSVGLGDLSAEFFQKLSSAVNLLATPKENLLQTSWLSLRAEFPHLHPAQLHHMLREYNSSKACPSSWTPSPEEAESALQTSEILESFDNHPPLILPNNTFHLELEKPITEPAFLSHLENLQGFIQTLSTNETQNEFQPLQDNTTDMLEDAQVIFSPSSSELECSGYIKATSPTVRCGYLKEQQSCLSASPPQLSGFHSALGSCEALLSQKLKSLELQNSLPGETDLCSHKSLALDPSCLLTPPNTPQGLELSELVEGLQEEAKQNNKENDLKGNADKMREIEEDEDERDEVFAVEVSRGPHGLGLALVDGLKSPLGVNGIYVKSVVPGSPAAQCQKLRLGDRILAVNGISLVGMDYQ</sequence>
<dbReference type="PROSITE" id="PS51126">
    <property type="entry name" value="DILUTE"/>
    <property type="match status" value="1"/>
</dbReference>
<dbReference type="Proteomes" id="UP000727407">
    <property type="component" value="Unassembled WGS sequence"/>
</dbReference>
<feature type="domain" description="Dilute" evidence="4">
    <location>
        <begin position="588"/>
        <end position="847"/>
    </location>
</feature>
<keyword evidence="6" id="KW-1185">Reference proteome</keyword>
<dbReference type="InterPro" id="IPR000159">
    <property type="entry name" value="RA_dom"/>
</dbReference>